<feature type="transmembrane region" description="Helical" evidence="1">
    <location>
        <begin position="122"/>
        <end position="143"/>
    </location>
</feature>
<feature type="transmembrane region" description="Helical" evidence="1">
    <location>
        <begin position="37"/>
        <end position="56"/>
    </location>
</feature>
<dbReference type="EMBL" id="OBEH01000002">
    <property type="protein sequence ID" value="SNY99987.1"/>
    <property type="molecule type" value="Genomic_DNA"/>
</dbReference>
<evidence type="ECO:0000259" key="2">
    <source>
        <dbReference type="Pfam" id="PF06580"/>
    </source>
</evidence>
<organism evidence="3 4">
    <name type="scientific">Flagellimonas pacifica</name>
    <dbReference type="NCBI Taxonomy" id="1247520"/>
    <lineage>
        <taxon>Bacteria</taxon>
        <taxon>Pseudomonadati</taxon>
        <taxon>Bacteroidota</taxon>
        <taxon>Flavobacteriia</taxon>
        <taxon>Flavobacteriales</taxon>
        <taxon>Flavobacteriaceae</taxon>
        <taxon>Flagellimonas</taxon>
    </lineage>
</organism>
<dbReference type="AlphaFoldDB" id="A0A285MTW8"/>
<sequence length="339" mass="39757">MKKLFVHKPLFRLLSPLFSGTLVYLFILLINNNIDELGINFFGQELYVCIGLAYLIQEYSRISIIVFSRLKKPSSFLVKTVLQIVSTIAVNIALVSFAMYVYFSKVLFYTPNSRELLVFNSIFSVIALIYVMLYVSHQFLYMVNTDKLEKEEWARKEVEDDFSDFKRGVNPELFFESLETILVTMKSNPDKAEEVTDRFAMVYRYLLSQKKNELVPIETELKILEELLPLFSELPYRNIQMGKVMVKETLIVPGSVLRIIENIMRTTIPSETKELVIDILEMDNNINIQYIHEEKIHKSLNINELKSICKDYRFYTSQMIQVIHEEVYKNIYLPKLKIA</sequence>
<feature type="domain" description="Signal transduction histidine kinase internal region" evidence="2">
    <location>
        <begin position="166"/>
        <end position="228"/>
    </location>
</feature>
<keyword evidence="1" id="KW-0812">Transmembrane</keyword>
<dbReference type="Pfam" id="PF06580">
    <property type="entry name" value="His_kinase"/>
    <property type="match status" value="1"/>
</dbReference>
<evidence type="ECO:0000313" key="4">
    <source>
        <dbReference type="Proteomes" id="UP000219048"/>
    </source>
</evidence>
<evidence type="ECO:0000256" key="1">
    <source>
        <dbReference type="SAM" id="Phobius"/>
    </source>
</evidence>
<dbReference type="RefSeq" id="WP_097045434.1">
    <property type="nucleotide sequence ID" value="NZ_OBEH01000002.1"/>
</dbReference>
<proteinExistence type="predicted"/>
<keyword evidence="4" id="KW-1185">Reference proteome</keyword>
<protein>
    <submittedName>
        <fullName evidence="3">Histidine kinase</fullName>
    </submittedName>
</protein>
<keyword evidence="3" id="KW-0808">Transferase</keyword>
<feature type="transmembrane region" description="Helical" evidence="1">
    <location>
        <begin position="12"/>
        <end position="31"/>
    </location>
</feature>
<evidence type="ECO:0000313" key="3">
    <source>
        <dbReference type="EMBL" id="SNY99987.1"/>
    </source>
</evidence>
<keyword evidence="1" id="KW-1133">Transmembrane helix</keyword>
<dbReference type="Proteomes" id="UP000219048">
    <property type="component" value="Unassembled WGS sequence"/>
</dbReference>
<name>A0A285MTW8_9FLAO</name>
<feature type="transmembrane region" description="Helical" evidence="1">
    <location>
        <begin position="76"/>
        <end position="102"/>
    </location>
</feature>
<accession>A0A285MTW8</accession>
<reference evidence="4" key="1">
    <citation type="submission" date="2017-09" db="EMBL/GenBank/DDBJ databases">
        <authorList>
            <person name="Varghese N."/>
            <person name="Submissions S."/>
        </authorList>
    </citation>
    <scope>NUCLEOTIDE SEQUENCE [LARGE SCALE GENOMIC DNA]</scope>
    <source>
        <strain evidence="4">DSM 25885</strain>
    </source>
</reference>
<dbReference type="OrthoDB" id="1157482at2"/>
<dbReference type="InterPro" id="IPR010559">
    <property type="entry name" value="Sig_transdc_His_kin_internal"/>
</dbReference>
<keyword evidence="3" id="KW-0418">Kinase</keyword>
<gene>
    <name evidence="3" type="ORF">SAMN06265377_1804</name>
</gene>
<dbReference type="GO" id="GO:0000155">
    <property type="term" value="F:phosphorelay sensor kinase activity"/>
    <property type="evidence" value="ECO:0007669"/>
    <property type="project" value="InterPro"/>
</dbReference>
<dbReference type="GO" id="GO:0016020">
    <property type="term" value="C:membrane"/>
    <property type="evidence" value="ECO:0007669"/>
    <property type="project" value="InterPro"/>
</dbReference>
<keyword evidence="1" id="KW-0472">Membrane</keyword>